<reference evidence="3" key="2">
    <citation type="submission" date="2016-01" db="EMBL/GenBank/DDBJ databases">
        <authorList>
            <person name="Poehlein A."/>
            <person name="Schlien K."/>
            <person name="Gottschalk G."/>
            <person name="Buckel W."/>
            <person name="Daniel R."/>
        </authorList>
    </citation>
    <scope>NUCLEOTIDE SEQUENCE [LARGE SCALE GENOMIC DNA]</scope>
    <source>
        <strain evidence="3">X2</strain>
    </source>
</reference>
<dbReference type="AlphaFoldDB" id="A0A0X8VBV6"/>
<dbReference type="Proteomes" id="UP000184204">
    <property type="component" value="Unassembled WGS sequence"/>
</dbReference>
<keyword evidence="3" id="KW-1185">Reference proteome</keyword>
<dbReference type="EMBL" id="CP014223">
    <property type="protein sequence ID" value="AMJ40059.1"/>
    <property type="molecule type" value="Genomic_DNA"/>
</dbReference>
<organism evidence="2 4">
    <name type="scientific">Anaerotignum propionicum DSM 1682</name>
    <dbReference type="NCBI Taxonomy" id="991789"/>
    <lineage>
        <taxon>Bacteria</taxon>
        <taxon>Bacillati</taxon>
        <taxon>Bacillota</taxon>
        <taxon>Clostridia</taxon>
        <taxon>Lachnospirales</taxon>
        <taxon>Anaerotignaceae</taxon>
        <taxon>Anaerotignum</taxon>
    </lineage>
</organism>
<dbReference type="KEGG" id="cpro:CPRO_04500"/>
<dbReference type="OrthoDB" id="2051677at2"/>
<reference evidence="4" key="4">
    <citation type="submission" date="2016-11" db="EMBL/GenBank/DDBJ databases">
        <authorList>
            <person name="Jaros S."/>
            <person name="Januszkiewicz K."/>
            <person name="Wedrychowicz H."/>
        </authorList>
    </citation>
    <scope>NUCLEOTIDE SEQUENCE [LARGE SCALE GENOMIC DNA]</scope>
    <source>
        <strain evidence="4">DSM 1682</strain>
    </source>
</reference>
<evidence type="ECO:0000313" key="2">
    <source>
        <dbReference type="EMBL" id="SHE79654.1"/>
    </source>
</evidence>
<evidence type="ECO:0000313" key="4">
    <source>
        <dbReference type="Proteomes" id="UP000184204"/>
    </source>
</evidence>
<gene>
    <name evidence="1" type="ORF">CPRO_04500</name>
    <name evidence="2" type="ORF">SAMN02745151_01833</name>
</gene>
<accession>A0A0X8VBV6</accession>
<dbReference type="RefSeq" id="WP_066047396.1">
    <property type="nucleotide sequence ID" value="NZ_CP014223.1"/>
</dbReference>
<dbReference type="Proteomes" id="UP000068026">
    <property type="component" value="Chromosome"/>
</dbReference>
<evidence type="ECO:0000313" key="3">
    <source>
        <dbReference type="Proteomes" id="UP000068026"/>
    </source>
</evidence>
<evidence type="ECO:0000313" key="1">
    <source>
        <dbReference type="EMBL" id="AMJ40059.1"/>
    </source>
</evidence>
<reference evidence="1 3" key="1">
    <citation type="journal article" date="2016" name="Genome Announc.">
        <title>Complete Genome Sequence of the Amino Acid-Fermenting Clostridium propionicum X2 (DSM 1682).</title>
        <authorList>
            <person name="Poehlein A."/>
            <person name="Schlien K."/>
            <person name="Chowdhury N.P."/>
            <person name="Gottschalk G."/>
            <person name="Buckel W."/>
            <person name="Daniel R."/>
        </authorList>
    </citation>
    <scope>NUCLEOTIDE SEQUENCE [LARGE SCALE GENOMIC DNA]</scope>
    <source>
        <strain evidence="1 3">X2</strain>
    </source>
</reference>
<protein>
    <submittedName>
        <fullName evidence="2">Uncharacterized protein</fullName>
    </submittedName>
</protein>
<dbReference type="EMBL" id="FQUA01000007">
    <property type="protein sequence ID" value="SHE79654.1"/>
    <property type="molecule type" value="Genomic_DNA"/>
</dbReference>
<reference evidence="2" key="3">
    <citation type="submission" date="2016-11" db="EMBL/GenBank/DDBJ databases">
        <authorList>
            <person name="Varghese N."/>
            <person name="Submissions S."/>
        </authorList>
    </citation>
    <scope>NUCLEOTIDE SEQUENCE</scope>
    <source>
        <strain evidence="2">DSM 1682</strain>
    </source>
</reference>
<sequence length="139" mass="15834">MQTFLDFYQREIQPKIAAIDIFLKTETQPYAQEQVSELLCLSATELSNIMEQEKLAIITKGTFLHLMQTGPSLICKMFGRELSRGMSASYTPQEISYIYDLELKDVEAAAEKLGKNCFLPAELPLIFGEIVISDKQYRL</sequence>
<name>A0A0X8VBV6_ANAPI</name>
<proteinExistence type="predicted"/>